<dbReference type="AlphaFoldDB" id="A0A0P6X1A0"/>
<dbReference type="PATRIC" id="fig|1134406.4.peg.1874"/>
<dbReference type="InterPro" id="IPR003439">
    <property type="entry name" value="ABC_transporter-like_ATP-bd"/>
</dbReference>
<feature type="domain" description="ABC transporter" evidence="7">
    <location>
        <begin position="2"/>
        <end position="246"/>
    </location>
</feature>
<evidence type="ECO:0000256" key="5">
    <source>
        <dbReference type="ARBA" id="ARBA00022967"/>
    </source>
</evidence>
<dbReference type="InterPro" id="IPR017871">
    <property type="entry name" value="ABC_transporter-like_CS"/>
</dbReference>
<dbReference type="GO" id="GO:0015416">
    <property type="term" value="F:ABC-type phosphonate transporter activity"/>
    <property type="evidence" value="ECO:0007669"/>
    <property type="project" value="InterPro"/>
</dbReference>
<name>A0A0P6X1A0_9CHLR</name>
<dbReference type="InterPro" id="IPR012693">
    <property type="entry name" value="ABC_transpr_PhnC"/>
</dbReference>
<keyword evidence="6" id="KW-0472">Membrane</keyword>
<dbReference type="PANTHER" id="PTHR43166:SF6">
    <property type="entry name" value="PHOSPHONATES IMPORT ATP-BINDING PROTEIN PHNC"/>
    <property type="match status" value="1"/>
</dbReference>
<dbReference type="Gene3D" id="3.40.50.300">
    <property type="entry name" value="P-loop containing nucleotide triphosphate hydrolases"/>
    <property type="match status" value="1"/>
</dbReference>
<proteinExistence type="predicted"/>
<reference evidence="8 9" key="1">
    <citation type="submission" date="2015-07" db="EMBL/GenBank/DDBJ databases">
        <title>Genome sequence of Ornatilinea apprima DSM 23815.</title>
        <authorList>
            <person name="Hemp J."/>
            <person name="Ward L.M."/>
            <person name="Pace L.A."/>
            <person name="Fischer W.W."/>
        </authorList>
    </citation>
    <scope>NUCLEOTIDE SEQUENCE [LARGE SCALE GENOMIC DNA]</scope>
    <source>
        <strain evidence="8 9">P3M-1</strain>
    </source>
</reference>
<dbReference type="GO" id="GO:0016020">
    <property type="term" value="C:membrane"/>
    <property type="evidence" value="ECO:0007669"/>
    <property type="project" value="InterPro"/>
</dbReference>
<dbReference type="SMART" id="SM00382">
    <property type="entry name" value="AAA"/>
    <property type="match status" value="1"/>
</dbReference>
<sequence length="268" mass="29522">MLEIRHLTKVYDDGTVALKDVSFTVQDGEFLVIIGLSGSGKSTLLRCINRLINPTEGEILWDGVDVAKLEGEELRKVRRRIGMVFQHFNLVKRSSVMTNVLSGRLGYAATSSSVFGRFSPADREKARQALTRLGILDQAHKRASELSGGQQQRVGIARALMQDPKMILADEPVASLDPVLAHSILQHLENLNKVDNITVLCSLHYLDLVQRYASRVIGLRAGEIVYEGDKADIMSITDEQFKEIYGQEAERMGAGLEGSLKKSEGGVA</sequence>
<dbReference type="OrthoDB" id="9802264at2"/>
<keyword evidence="9" id="KW-1185">Reference proteome</keyword>
<dbReference type="NCBIfam" id="TIGR02315">
    <property type="entry name" value="ABC_phnC"/>
    <property type="match status" value="1"/>
</dbReference>
<gene>
    <name evidence="8" type="ORF">ADN00_15045</name>
</gene>
<evidence type="ECO:0000256" key="4">
    <source>
        <dbReference type="ARBA" id="ARBA00022840"/>
    </source>
</evidence>
<dbReference type="SUPFAM" id="SSF52540">
    <property type="entry name" value="P-loop containing nucleoside triphosphate hydrolases"/>
    <property type="match status" value="1"/>
</dbReference>
<dbReference type="FunFam" id="3.40.50.300:FF:000134">
    <property type="entry name" value="Iron-enterobactin ABC transporter ATP-binding protein"/>
    <property type="match status" value="1"/>
</dbReference>
<evidence type="ECO:0000256" key="3">
    <source>
        <dbReference type="ARBA" id="ARBA00022741"/>
    </source>
</evidence>
<keyword evidence="1" id="KW-0813">Transport</keyword>
<keyword evidence="3" id="KW-0547">Nucleotide-binding</keyword>
<evidence type="ECO:0000313" key="8">
    <source>
        <dbReference type="EMBL" id="KPL73101.1"/>
    </source>
</evidence>
<dbReference type="EMBL" id="LGCL01000036">
    <property type="protein sequence ID" value="KPL73101.1"/>
    <property type="molecule type" value="Genomic_DNA"/>
</dbReference>
<dbReference type="InterPro" id="IPR050086">
    <property type="entry name" value="MetN_ABC_transporter-like"/>
</dbReference>
<dbReference type="RefSeq" id="WP_075063856.1">
    <property type="nucleotide sequence ID" value="NZ_LGCL01000036.1"/>
</dbReference>
<dbReference type="InterPro" id="IPR027417">
    <property type="entry name" value="P-loop_NTPase"/>
</dbReference>
<dbReference type="PANTHER" id="PTHR43166">
    <property type="entry name" value="AMINO ACID IMPORT ATP-BINDING PROTEIN"/>
    <property type="match status" value="1"/>
</dbReference>
<accession>A0A0P6X1A0</accession>
<protein>
    <recommendedName>
        <fullName evidence="7">ABC transporter domain-containing protein</fullName>
    </recommendedName>
</protein>
<dbReference type="PROSITE" id="PS00211">
    <property type="entry name" value="ABC_TRANSPORTER_1"/>
    <property type="match status" value="1"/>
</dbReference>
<evidence type="ECO:0000256" key="1">
    <source>
        <dbReference type="ARBA" id="ARBA00022448"/>
    </source>
</evidence>
<evidence type="ECO:0000313" key="9">
    <source>
        <dbReference type="Proteomes" id="UP000050417"/>
    </source>
</evidence>
<dbReference type="GO" id="GO:0005524">
    <property type="term" value="F:ATP binding"/>
    <property type="evidence" value="ECO:0007669"/>
    <property type="project" value="UniProtKB-KW"/>
</dbReference>
<dbReference type="Pfam" id="PF00005">
    <property type="entry name" value="ABC_tran"/>
    <property type="match status" value="1"/>
</dbReference>
<comment type="caution">
    <text evidence="8">The sequence shown here is derived from an EMBL/GenBank/DDBJ whole genome shotgun (WGS) entry which is preliminary data.</text>
</comment>
<dbReference type="GO" id="GO:0016887">
    <property type="term" value="F:ATP hydrolysis activity"/>
    <property type="evidence" value="ECO:0007669"/>
    <property type="project" value="InterPro"/>
</dbReference>
<organism evidence="8 9">
    <name type="scientific">Ornatilinea apprima</name>
    <dbReference type="NCBI Taxonomy" id="1134406"/>
    <lineage>
        <taxon>Bacteria</taxon>
        <taxon>Bacillati</taxon>
        <taxon>Chloroflexota</taxon>
        <taxon>Anaerolineae</taxon>
        <taxon>Anaerolineales</taxon>
        <taxon>Anaerolineaceae</taxon>
        <taxon>Ornatilinea</taxon>
    </lineage>
</organism>
<keyword evidence="5" id="KW-1278">Translocase</keyword>
<dbReference type="Proteomes" id="UP000050417">
    <property type="component" value="Unassembled WGS sequence"/>
</dbReference>
<dbReference type="PROSITE" id="PS50893">
    <property type="entry name" value="ABC_TRANSPORTER_2"/>
    <property type="match status" value="1"/>
</dbReference>
<keyword evidence="4" id="KW-0067">ATP-binding</keyword>
<dbReference type="STRING" id="1134406.ADN00_15045"/>
<dbReference type="InterPro" id="IPR003593">
    <property type="entry name" value="AAA+_ATPase"/>
</dbReference>
<evidence type="ECO:0000259" key="7">
    <source>
        <dbReference type="PROSITE" id="PS50893"/>
    </source>
</evidence>
<dbReference type="CDD" id="cd03256">
    <property type="entry name" value="ABC_PhnC_transporter"/>
    <property type="match status" value="1"/>
</dbReference>
<evidence type="ECO:0000256" key="2">
    <source>
        <dbReference type="ARBA" id="ARBA00022475"/>
    </source>
</evidence>
<evidence type="ECO:0000256" key="6">
    <source>
        <dbReference type="ARBA" id="ARBA00023136"/>
    </source>
</evidence>
<keyword evidence="2" id="KW-1003">Cell membrane</keyword>